<keyword evidence="1" id="KW-1133">Transmembrane helix</keyword>
<protein>
    <recommendedName>
        <fullName evidence="4">DUF2933 domain-containing protein</fullName>
    </recommendedName>
</protein>
<comment type="caution">
    <text evidence="2">The sequence shown here is derived from an EMBL/GenBank/DDBJ whole genome shotgun (WGS) entry which is preliminary data.</text>
</comment>
<dbReference type="EMBL" id="LBYI01000001">
    <property type="protein sequence ID" value="KKR51347.1"/>
    <property type="molecule type" value="Genomic_DNA"/>
</dbReference>
<evidence type="ECO:0000313" key="3">
    <source>
        <dbReference type="Proteomes" id="UP000034531"/>
    </source>
</evidence>
<gene>
    <name evidence="2" type="ORF">UT84_C0001G0032</name>
</gene>
<organism evidence="2 3">
    <name type="scientific">Candidatus Curtissbacteria bacterium GW2011_GWA1_40_16</name>
    <dbReference type="NCBI Taxonomy" id="1618405"/>
    <lineage>
        <taxon>Bacteria</taxon>
        <taxon>Candidatus Curtissiibacteriota</taxon>
    </lineage>
</organism>
<proteinExistence type="predicted"/>
<dbReference type="InterPro" id="IPR021682">
    <property type="entry name" value="DUF2933"/>
</dbReference>
<feature type="transmembrane region" description="Helical" evidence="1">
    <location>
        <begin position="7"/>
        <end position="26"/>
    </location>
</feature>
<feature type="transmembrane region" description="Helical" evidence="1">
    <location>
        <begin position="32"/>
        <end position="52"/>
    </location>
</feature>
<reference evidence="2 3" key="1">
    <citation type="journal article" date="2015" name="Nature">
        <title>rRNA introns, odd ribosomes, and small enigmatic genomes across a large radiation of phyla.</title>
        <authorList>
            <person name="Brown C.T."/>
            <person name="Hug L.A."/>
            <person name="Thomas B.C."/>
            <person name="Sharon I."/>
            <person name="Castelle C.J."/>
            <person name="Singh A."/>
            <person name="Wilkins M.J."/>
            <person name="Williams K.H."/>
            <person name="Banfield J.F."/>
        </authorList>
    </citation>
    <scope>NUCLEOTIDE SEQUENCE [LARGE SCALE GENOMIC DNA]</scope>
</reference>
<accession>A0A0G0UMB1</accession>
<name>A0A0G0UMB1_9BACT</name>
<keyword evidence="1" id="KW-0472">Membrane</keyword>
<keyword evidence="1" id="KW-0812">Transmembrane</keyword>
<sequence length="79" mass="8609">MCSPKTMIKYGAVIAVPLVLGFVFLPQLRAEIIGIAPLALFAICPLMMLFGMKGMMSKNGHSCSDCKHNHTKEKVGEEI</sequence>
<evidence type="ECO:0000256" key="1">
    <source>
        <dbReference type="SAM" id="Phobius"/>
    </source>
</evidence>
<dbReference type="AlphaFoldDB" id="A0A0G0UMB1"/>
<dbReference type="Proteomes" id="UP000034531">
    <property type="component" value="Unassembled WGS sequence"/>
</dbReference>
<evidence type="ECO:0000313" key="2">
    <source>
        <dbReference type="EMBL" id="KKR51347.1"/>
    </source>
</evidence>
<evidence type="ECO:0008006" key="4">
    <source>
        <dbReference type="Google" id="ProtNLM"/>
    </source>
</evidence>
<dbReference type="Pfam" id="PF11666">
    <property type="entry name" value="DUF2933"/>
    <property type="match status" value="1"/>
</dbReference>